<dbReference type="EMBL" id="JAAGWY010000002">
    <property type="protein sequence ID" value="NEN06302.1"/>
    <property type="molecule type" value="Genomic_DNA"/>
</dbReference>
<sequence length="132" mass="14250">MTERTVAQKLQIKPGDIVALVAGTDGDAVRLGELPDGARLTREGTAEASVAIVFVGTRAELLERFASELPGLMNARAVWFCYPKGNRADLNRDTIMRESGAFGWRPNSNVALDDTWSAVRVRPLEPGEAPVG</sequence>
<evidence type="ECO:0008006" key="3">
    <source>
        <dbReference type="Google" id="ProtNLM"/>
    </source>
</evidence>
<gene>
    <name evidence="1" type="ORF">G3T36_10480</name>
</gene>
<evidence type="ECO:0000313" key="1">
    <source>
        <dbReference type="EMBL" id="NEN06302.1"/>
    </source>
</evidence>
<evidence type="ECO:0000313" key="2">
    <source>
        <dbReference type="Proteomes" id="UP000474967"/>
    </source>
</evidence>
<protein>
    <recommendedName>
        <fullName evidence="3">DUF3052 domain-containing protein</fullName>
    </recommendedName>
</protein>
<dbReference type="AlphaFoldDB" id="A0A6L9XXY6"/>
<comment type="caution">
    <text evidence="1">The sequence shown here is derived from an EMBL/GenBank/DDBJ whole genome shotgun (WGS) entry which is preliminary data.</text>
</comment>
<proteinExistence type="predicted"/>
<name>A0A6L9XXY6_9MICO</name>
<organism evidence="1 2">
    <name type="scientific">Leifsonia tongyongensis</name>
    <dbReference type="NCBI Taxonomy" id="1268043"/>
    <lineage>
        <taxon>Bacteria</taxon>
        <taxon>Bacillati</taxon>
        <taxon>Actinomycetota</taxon>
        <taxon>Actinomycetes</taxon>
        <taxon>Micrococcales</taxon>
        <taxon>Microbacteriaceae</taxon>
        <taxon>Leifsonia</taxon>
    </lineage>
</organism>
<accession>A0A6L9XXY6</accession>
<reference evidence="1 2" key="1">
    <citation type="journal article" date="2014" name="J. Microbiol.">
        <title>Diaminobutyricibacter tongyongensis gen. nov., sp. nov. and Homoserinibacter gongjuensis gen. nov., sp. nov. belong to the family Microbacteriaceae.</title>
        <authorList>
            <person name="Kim S.J."/>
            <person name="Ahn J.H."/>
            <person name="Weon H.Y."/>
            <person name="Hamada M."/>
            <person name="Suzuki K."/>
            <person name="Kwon S.W."/>
        </authorList>
    </citation>
    <scope>NUCLEOTIDE SEQUENCE [LARGE SCALE GENOMIC DNA]</scope>
    <source>
        <strain evidence="1 2">NBRC 108724</strain>
    </source>
</reference>
<dbReference type="RefSeq" id="WP_163289730.1">
    <property type="nucleotide sequence ID" value="NZ_JAAGWY010000002.1"/>
</dbReference>
<keyword evidence="2" id="KW-1185">Reference proteome</keyword>
<dbReference type="Proteomes" id="UP000474967">
    <property type="component" value="Unassembled WGS sequence"/>
</dbReference>